<dbReference type="KEGG" id="dfa:DFA_04753"/>
<accession>F4PQG0</accession>
<gene>
    <name evidence="1" type="ORF">DFA_04753</name>
</gene>
<dbReference type="EMBL" id="GL883009">
    <property type="protein sequence ID" value="EGG22623.1"/>
    <property type="molecule type" value="Genomic_DNA"/>
</dbReference>
<protein>
    <submittedName>
        <fullName evidence="1">Uncharacterized protein</fullName>
    </submittedName>
</protein>
<proteinExistence type="predicted"/>
<dbReference type="RefSeq" id="XP_004360474.1">
    <property type="nucleotide sequence ID" value="XM_004360417.1"/>
</dbReference>
<organism evidence="1 2">
    <name type="scientific">Cavenderia fasciculata</name>
    <name type="common">Slime mold</name>
    <name type="synonym">Dictyostelium fasciculatum</name>
    <dbReference type="NCBI Taxonomy" id="261658"/>
    <lineage>
        <taxon>Eukaryota</taxon>
        <taxon>Amoebozoa</taxon>
        <taxon>Evosea</taxon>
        <taxon>Eumycetozoa</taxon>
        <taxon>Dictyostelia</taxon>
        <taxon>Acytosteliales</taxon>
        <taxon>Cavenderiaceae</taxon>
        <taxon>Cavenderia</taxon>
    </lineage>
</organism>
<keyword evidence="2" id="KW-1185">Reference proteome</keyword>
<name>F4PQG0_CACFS</name>
<dbReference type="AlphaFoldDB" id="F4PQG0"/>
<dbReference type="Proteomes" id="UP000007797">
    <property type="component" value="Unassembled WGS sequence"/>
</dbReference>
<reference evidence="2" key="1">
    <citation type="journal article" date="2011" name="Genome Res.">
        <title>Phylogeny-wide analysis of social amoeba genomes highlights ancient origins for complex intercellular communication.</title>
        <authorList>
            <person name="Heidel A.J."/>
            <person name="Lawal H.M."/>
            <person name="Felder M."/>
            <person name="Schilde C."/>
            <person name="Helps N.R."/>
            <person name="Tunggal B."/>
            <person name="Rivero F."/>
            <person name="John U."/>
            <person name="Schleicher M."/>
            <person name="Eichinger L."/>
            <person name="Platzer M."/>
            <person name="Noegel A.A."/>
            <person name="Schaap P."/>
            <person name="Gloeckner G."/>
        </authorList>
    </citation>
    <scope>NUCLEOTIDE SEQUENCE [LARGE SCALE GENOMIC DNA]</scope>
    <source>
        <strain evidence="2">SH3</strain>
    </source>
</reference>
<dbReference type="GeneID" id="14874382"/>
<sequence>MSKYSNFVFKTNNYPIKFKNHFHNILANNSFNSTITTPTNETIQHVVNINEESIHFVIIKTLKDNGKSEVGDDYNCIYIVDHSVPLSLGDIENMRYDNSTNSFNLPFLNCLPSNGVHSFSFKSTIDLLESPILEIIEIN</sequence>
<evidence type="ECO:0000313" key="2">
    <source>
        <dbReference type="Proteomes" id="UP000007797"/>
    </source>
</evidence>
<evidence type="ECO:0000313" key="1">
    <source>
        <dbReference type="EMBL" id="EGG22623.1"/>
    </source>
</evidence>